<feature type="compositionally biased region" description="Polar residues" evidence="1">
    <location>
        <begin position="115"/>
        <end position="127"/>
    </location>
</feature>
<gene>
    <name evidence="3" type="ORF">VE01_00527</name>
</gene>
<dbReference type="RefSeq" id="XP_018135502.1">
    <property type="nucleotide sequence ID" value="XM_018270058.1"/>
</dbReference>
<name>A0A2P2SY61_9PEZI</name>
<dbReference type="STRING" id="342668.A0A2P2SY61"/>
<dbReference type="Proteomes" id="UP000091956">
    <property type="component" value="Unassembled WGS sequence"/>
</dbReference>
<reference evidence="3 4" key="1">
    <citation type="submission" date="2016-03" db="EMBL/GenBank/DDBJ databases">
        <title>Comparative genomics of Pseudogymnoascus destructans, the fungus causing white-nose syndrome of bats.</title>
        <authorList>
            <person name="Palmer J.M."/>
            <person name="Drees K.P."/>
            <person name="Foster J.T."/>
            <person name="Lindner D.L."/>
        </authorList>
    </citation>
    <scope>NUCLEOTIDE SEQUENCE [LARGE SCALE GENOMIC DNA]</scope>
    <source>
        <strain evidence="3 4">UAMH 10579</strain>
    </source>
</reference>
<feature type="region of interest" description="Disordered" evidence="1">
    <location>
        <begin position="489"/>
        <end position="534"/>
    </location>
</feature>
<reference evidence="4" key="2">
    <citation type="journal article" date="2018" name="Nat. Commun.">
        <title>Extreme sensitivity to ultraviolet light in the fungal pathogen causing white-nose syndrome of bats.</title>
        <authorList>
            <person name="Palmer J.M."/>
            <person name="Drees K.P."/>
            <person name="Foster J.T."/>
            <person name="Lindner D.L."/>
        </authorList>
    </citation>
    <scope>NUCLEOTIDE SEQUENCE [LARGE SCALE GENOMIC DNA]</scope>
    <source>
        <strain evidence="4">UAMH 10579</strain>
    </source>
</reference>
<dbReference type="PANTHER" id="PTHR42470:SF1">
    <property type="entry name" value="VAST DOMAIN-CONTAINING PROTEIN"/>
    <property type="match status" value="1"/>
</dbReference>
<dbReference type="EMBL" id="KV460206">
    <property type="protein sequence ID" value="OBU01770.1"/>
    <property type="molecule type" value="Genomic_DNA"/>
</dbReference>
<sequence length="534" mass="59978">MTELNPVARQPRRNHSLVHQRVSSLQTFPEQIRAPNNTQIENKEIVEVPKPTELQRSPLHSKHLRATVPESIPPSKSQIIHGCTRERAIDSVKRWLEPVSGSKLGSCQERRSHSDSIQNHSEVTYSGNIPIPRNCTNSAPVEGGTRDTEKFAQALAIPLIQSSRNGEDHGTHCDDCSCSRSATPEDASTTFTMLSRQSLVENPMYRAHLKQNGIDLLPSYNHLPGNISDFVNHLWKYRNPIGPLESQIQSDKRLAKLRTGSAESEVASYFQEQLFLVSEQTDILKGSLKLPMSKLVVPGVDSELRVSIPVPDILYGYDWLGAFTDEEQVQLNSMVIPVFGNNDGLVFPFFAIEQKGDGPVSRGSLWVATNQCLGASASCVNIVERFNQLLRQCNDNNDDIKGGNIDVGLPNSTSFSIAMNGSEARLYVTWKHDEFKYHTAIVDSFLLQRPMDFLKFRRYVLNILDWGMSARLTAIRNSLGHLREESRKMASRRAKARLSPSMEDRDNGQAQKRRRGYRRAVVDDTESSMDPLTL</sequence>
<proteinExistence type="predicted"/>
<dbReference type="InterPro" id="IPR057684">
    <property type="entry name" value="DUF7924"/>
</dbReference>
<dbReference type="GeneID" id="28833913"/>
<accession>A0A2P2SY61</accession>
<evidence type="ECO:0000313" key="4">
    <source>
        <dbReference type="Proteomes" id="UP000091956"/>
    </source>
</evidence>
<dbReference type="Pfam" id="PF25545">
    <property type="entry name" value="DUF7924"/>
    <property type="match status" value="1"/>
</dbReference>
<evidence type="ECO:0000259" key="2">
    <source>
        <dbReference type="Pfam" id="PF25545"/>
    </source>
</evidence>
<evidence type="ECO:0000313" key="3">
    <source>
        <dbReference type="EMBL" id="OBU01770.1"/>
    </source>
</evidence>
<organism evidence="3 4">
    <name type="scientific">Pseudogymnoascus verrucosus</name>
    <dbReference type="NCBI Taxonomy" id="342668"/>
    <lineage>
        <taxon>Eukaryota</taxon>
        <taxon>Fungi</taxon>
        <taxon>Dikarya</taxon>
        <taxon>Ascomycota</taxon>
        <taxon>Pezizomycotina</taxon>
        <taxon>Leotiomycetes</taxon>
        <taxon>Thelebolales</taxon>
        <taxon>Thelebolaceae</taxon>
        <taxon>Pseudogymnoascus</taxon>
    </lineage>
</organism>
<keyword evidence="4" id="KW-1185">Reference proteome</keyword>
<feature type="domain" description="DUF7924" evidence="2">
    <location>
        <begin position="302"/>
        <end position="477"/>
    </location>
</feature>
<evidence type="ECO:0000256" key="1">
    <source>
        <dbReference type="SAM" id="MobiDB-lite"/>
    </source>
</evidence>
<feature type="region of interest" description="Disordered" evidence="1">
    <location>
        <begin position="103"/>
        <end position="131"/>
    </location>
</feature>
<dbReference type="AlphaFoldDB" id="A0A2P2SY61"/>
<protein>
    <recommendedName>
        <fullName evidence="2">DUF7924 domain-containing protein</fullName>
    </recommendedName>
</protein>
<dbReference type="OrthoDB" id="5426775at2759"/>
<dbReference type="PANTHER" id="PTHR42470">
    <property type="entry name" value="VAST DOMAIN-CONTAINING PROTEIN"/>
    <property type="match status" value="1"/>
</dbReference>